<dbReference type="InterPro" id="IPR031329">
    <property type="entry name" value="NEUT/ALK_ceramidase_N"/>
</dbReference>
<protein>
    <submittedName>
        <fullName evidence="2">Neutral/alkaline non-lysosomal ceramidase</fullName>
    </submittedName>
</protein>
<evidence type="ECO:0000313" key="3">
    <source>
        <dbReference type="Proteomes" id="UP000320672"/>
    </source>
</evidence>
<feature type="domain" description="Neutral/alkaline non-lysosomal ceramidase N-terminal" evidence="1">
    <location>
        <begin position="66"/>
        <end position="300"/>
    </location>
</feature>
<gene>
    <name evidence="2" type="ORF">FF011L_54040</name>
</gene>
<dbReference type="PROSITE" id="PS51257">
    <property type="entry name" value="PROKAR_LIPOPROTEIN"/>
    <property type="match status" value="1"/>
</dbReference>
<proteinExistence type="predicted"/>
<organism evidence="2 3">
    <name type="scientific">Roseimaritima multifibrata</name>
    <dbReference type="NCBI Taxonomy" id="1930274"/>
    <lineage>
        <taxon>Bacteria</taxon>
        <taxon>Pseudomonadati</taxon>
        <taxon>Planctomycetota</taxon>
        <taxon>Planctomycetia</taxon>
        <taxon>Pirellulales</taxon>
        <taxon>Pirellulaceae</taxon>
        <taxon>Roseimaritima</taxon>
    </lineage>
</organism>
<dbReference type="OrthoDB" id="9790058at2"/>
<evidence type="ECO:0000259" key="1">
    <source>
        <dbReference type="Pfam" id="PF04734"/>
    </source>
</evidence>
<dbReference type="AlphaFoldDB" id="A0A517MNY1"/>
<evidence type="ECO:0000313" key="2">
    <source>
        <dbReference type="EMBL" id="QDS96592.1"/>
    </source>
</evidence>
<dbReference type="Proteomes" id="UP000320672">
    <property type="component" value="Chromosome"/>
</dbReference>
<reference evidence="2 3" key="1">
    <citation type="submission" date="2019-02" db="EMBL/GenBank/DDBJ databases">
        <title>Deep-cultivation of Planctomycetes and their phenomic and genomic characterization uncovers novel biology.</title>
        <authorList>
            <person name="Wiegand S."/>
            <person name="Jogler M."/>
            <person name="Boedeker C."/>
            <person name="Pinto D."/>
            <person name="Vollmers J."/>
            <person name="Rivas-Marin E."/>
            <person name="Kohn T."/>
            <person name="Peeters S.H."/>
            <person name="Heuer A."/>
            <person name="Rast P."/>
            <person name="Oberbeckmann S."/>
            <person name="Bunk B."/>
            <person name="Jeske O."/>
            <person name="Meyerdierks A."/>
            <person name="Storesund J.E."/>
            <person name="Kallscheuer N."/>
            <person name="Luecker S."/>
            <person name="Lage O.M."/>
            <person name="Pohl T."/>
            <person name="Merkel B.J."/>
            <person name="Hornburger P."/>
            <person name="Mueller R.-W."/>
            <person name="Bruemmer F."/>
            <person name="Labrenz M."/>
            <person name="Spormann A.M."/>
            <person name="Op den Camp H."/>
            <person name="Overmann J."/>
            <person name="Amann R."/>
            <person name="Jetten M.S.M."/>
            <person name="Mascher T."/>
            <person name="Medema M.H."/>
            <person name="Devos D.P."/>
            <person name="Kaster A.-K."/>
            <person name="Ovreas L."/>
            <person name="Rohde M."/>
            <person name="Galperin M.Y."/>
            <person name="Jogler C."/>
        </authorList>
    </citation>
    <scope>NUCLEOTIDE SEQUENCE [LARGE SCALE GENOMIC DNA]</scope>
    <source>
        <strain evidence="2 3">FF011L</strain>
    </source>
</reference>
<keyword evidence="3" id="KW-1185">Reference proteome</keyword>
<dbReference type="KEGG" id="rml:FF011L_54040"/>
<accession>A0A517MNY1</accession>
<name>A0A517MNY1_9BACT</name>
<sequence length="492" mass="53965">MYRLVDLTRRTLEVGLLCGAVVACLLFCARATAAEEAGVLMAGAATSNITPPLGEMIVGNWEPVPAAQVHDELHARCLVLAEGPTKLVFVICDNVGIPREVFDEAKKQIAEKTGIERSHVLTASTHTHSATTARGPRRIAGAPPEELNPYQSFLVQRIVDGVRRALGNLEPAQIGWGKIDEPSEVFNRRWFVKDASLLTNPFGGIDRVRMNPPRGSAQLDRPAGPVDPEISFLSVQSTSGRPIALLGNYSLHYVGGVPNGEISADYFGYFGKLIEKKLNAQEQTPRFVGILSNGTSGDVNNIHFAAKTSPKYAAYEKMQEVANKVASRVAEAHEKIEFRTDVKLAAKETELELQVRQPTEEMRAYLAGVDERGEKAAGHRRERSYARRIASLEKSPKQVSVPLQTFQIGELGIAAVPFETFAETGLEIKDRSPFPDTFTIELAGGSFGYLPTPEQHRLGGYETWLGTNYVEKEATVKIVNSLMDMFEGFNNE</sequence>
<dbReference type="Pfam" id="PF04734">
    <property type="entry name" value="Ceramidase_alk"/>
    <property type="match status" value="1"/>
</dbReference>
<dbReference type="RefSeq" id="WP_145354712.1">
    <property type="nucleotide sequence ID" value="NZ_CP036262.1"/>
</dbReference>
<dbReference type="EMBL" id="CP036262">
    <property type="protein sequence ID" value="QDS96592.1"/>
    <property type="molecule type" value="Genomic_DNA"/>
</dbReference>